<keyword evidence="3" id="KW-1283">Bacterial microcompartment</keyword>
<dbReference type="InterPro" id="IPR050575">
    <property type="entry name" value="BMC_shell"/>
</dbReference>
<sequence>MAKQSRPIQALGMIETKGLVSLIEAGDAMLKAANVELLGWQKVGSALVELFVVGDVAAVKAATDAGAAAASKVGEVVSVQVIPRPHEDLAKVLPGLSPASTTSSVTG</sequence>
<dbReference type="InterPro" id="IPR044872">
    <property type="entry name" value="CcmK/CsoS1_BMC"/>
</dbReference>
<dbReference type="PROSITE" id="PS51930">
    <property type="entry name" value="BMC_2"/>
    <property type="match status" value="1"/>
</dbReference>
<dbReference type="InterPro" id="IPR037233">
    <property type="entry name" value="CcmK-like_sf"/>
</dbReference>
<dbReference type="InterPro" id="IPR000249">
    <property type="entry name" value="BMC_dom"/>
</dbReference>
<comment type="subcellular location">
    <subcellularLocation>
        <location evidence="2">Bacterial microcompartment</location>
    </subcellularLocation>
</comment>
<dbReference type="PANTHER" id="PTHR33941">
    <property type="entry name" value="PROPANEDIOL UTILIZATION PROTEIN PDUA"/>
    <property type="match status" value="1"/>
</dbReference>
<evidence type="ECO:0000256" key="2">
    <source>
        <dbReference type="ARBA" id="ARBA00024322"/>
    </source>
</evidence>
<evidence type="ECO:0000313" key="6">
    <source>
        <dbReference type="Proteomes" id="UP000317093"/>
    </source>
</evidence>
<dbReference type="EMBL" id="CP036279">
    <property type="protein sequence ID" value="QDU63689.1"/>
    <property type="molecule type" value="Genomic_DNA"/>
</dbReference>
<dbReference type="PANTHER" id="PTHR33941:SF11">
    <property type="entry name" value="BACTERIAL MICROCOMPARTMENT SHELL PROTEIN PDUJ"/>
    <property type="match status" value="1"/>
</dbReference>
<dbReference type="RefSeq" id="WP_145261346.1">
    <property type="nucleotide sequence ID" value="NZ_CP036279.1"/>
</dbReference>
<proteinExistence type="inferred from homology"/>
<keyword evidence="6" id="KW-1185">Reference proteome</keyword>
<organism evidence="5 6">
    <name type="scientific">Kolteria novifilia</name>
    <dbReference type="NCBI Taxonomy" id="2527975"/>
    <lineage>
        <taxon>Bacteria</taxon>
        <taxon>Pseudomonadati</taxon>
        <taxon>Planctomycetota</taxon>
        <taxon>Planctomycetia</taxon>
        <taxon>Kolteriales</taxon>
        <taxon>Kolteriaceae</taxon>
        <taxon>Kolteria</taxon>
    </lineage>
</organism>
<evidence type="ECO:0000256" key="1">
    <source>
        <dbReference type="ARBA" id="ARBA00023780"/>
    </source>
</evidence>
<accession>A0A518B9P7</accession>
<dbReference type="Pfam" id="PF00936">
    <property type="entry name" value="BMC"/>
    <property type="match status" value="1"/>
</dbReference>
<dbReference type="GO" id="GO:0031469">
    <property type="term" value="C:bacterial microcompartment"/>
    <property type="evidence" value="ECO:0007669"/>
    <property type="project" value="UniProtKB-SubCell"/>
</dbReference>
<dbReference type="SMART" id="SM00877">
    <property type="entry name" value="BMC"/>
    <property type="match status" value="1"/>
</dbReference>
<evidence type="ECO:0000313" key="5">
    <source>
        <dbReference type="EMBL" id="QDU63689.1"/>
    </source>
</evidence>
<feature type="domain" description="BMC" evidence="4">
    <location>
        <begin position="10"/>
        <end position="94"/>
    </location>
</feature>
<comment type="similarity">
    <text evidence="1">Belongs to the bacterial microcompartments protein family. CsoS1 subfamily.</text>
</comment>
<evidence type="ECO:0000259" key="4">
    <source>
        <dbReference type="PROSITE" id="PS51930"/>
    </source>
</evidence>
<gene>
    <name evidence="5" type="primary">pduA</name>
    <name evidence="5" type="ORF">Pan216_45700</name>
</gene>
<reference evidence="5 6" key="1">
    <citation type="submission" date="2019-02" db="EMBL/GenBank/DDBJ databases">
        <title>Deep-cultivation of Planctomycetes and their phenomic and genomic characterization uncovers novel biology.</title>
        <authorList>
            <person name="Wiegand S."/>
            <person name="Jogler M."/>
            <person name="Boedeker C."/>
            <person name="Pinto D."/>
            <person name="Vollmers J."/>
            <person name="Rivas-Marin E."/>
            <person name="Kohn T."/>
            <person name="Peeters S.H."/>
            <person name="Heuer A."/>
            <person name="Rast P."/>
            <person name="Oberbeckmann S."/>
            <person name="Bunk B."/>
            <person name="Jeske O."/>
            <person name="Meyerdierks A."/>
            <person name="Storesund J.E."/>
            <person name="Kallscheuer N."/>
            <person name="Luecker S."/>
            <person name="Lage O.M."/>
            <person name="Pohl T."/>
            <person name="Merkel B.J."/>
            <person name="Hornburger P."/>
            <person name="Mueller R.-W."/>
            <person name="Bruemmer F."/>
            <person name="Labrenz M."/>
            <person name="Spormann A.M."/>
            <person name="Op den Camp H."/>
            <person name="Overmann J."/>
            <person name="Amann R."/>
            <person name="Jetten M.S.M."/>
            <person name="Mascher T."/>
            <person name="Medema M.H."/>
            <person name="Devos D.P."/>
            <person name="Kaster A.-K."/>
            <person name="Ovreas L."/>
            <person name="Rohde M."/>
            <person name="Galperin M.Y."/>
            <person name="Jogler C."/>
        </authorList>
    </citation>
    <scope>NUCLEOTIDE SEQUENCE [LARGE SCALE GENOMIC DNA]</scope>
    <source>
        <strain evidence="5 6">Pan216</strain>
    </source>
</reference>
<dbReference type="CDD" id="cd07045">
    <property type="entry name" value="BMC_CcmK_like"/>
    <property type="match status" value="1"/>
</dbReference>
<dbReference type="InterPro" id="IPR020808">
    <property type="entry name" value="Bact_microcomp_CS"/>
</dbReference>
<protein>
    <submittedName>
        <fullName evidence="5">Propanediol utilization protein PduA</fullName>
    </submittedName>
</protein>
<dbReference type="PROSITE" id="PS01139">
    <property type="entry name" value="BMC_1"/>
    <property type="match status" value="1"/>
</dbReference>
<dbReference type="Gene3D" id="3.30.70.1710">
    <property type="match status" value="1"/>
</dbReference>
<dbReference type="AlphaFoldDB" id="A0A518B9P7"/>
<dbReference type="KEGG" id="knv:Pan216_45700"/>
<evidence type="ECO:0000256" key="3">
    <source>
        <dbReference type="ARBA" id="ARBA00024446"/>
    </source>
</evidence>
<name>A0A518B9P7_9BACT</name>
<dbReference type="SUPFAM" id="SSF143414">
    <property type="entry name" value="CcmK-like"/>
    <property type="match status" value="1"/>
</dbReference>
<dbReference type="OrthoDB" id="9812608at2"/>
<dbReference type="Proteomes" id="UP000317093">
    <property type="component" value="Chromosome"/>
</dbReference>